<dbReference type="GO" id="GO:0032447">
    <property type="term" value="P:protein urmylation"/>
    <property type="evidence" value="ECO:0007669"/>
    <property type="project" value="UniProtKB-UniRule"/>
</dbReference>
<dbReference type="Proteomes" id="UP000557566">
    <property type="component" value="Unassembled WGS sequence"/>
</dbReference>
<evidence type="ECO:0000313" key="5">
    <source>
        <dbReference type="Proteomes" id="UP000557566"/>
    </source>
</evidence>
<dbReference type="UniPathway" id="UPA00988"/>
<reference evidence="4 5" key="1">
    <citation type="journal article" date="2020" name="Genome Biol. Evol.">
        <title>A new high-quality draft genome assembly of the Chinese cordyceps Ophiocordyceps sinensis.</title>
        <authorList>
            <person name="Shu R."/>
            <person name="Zhang J."/>
            <person name="Meng Q."/>
            <person name="Zhang H."/>
            <person name="Zhou G."/>
            <person name="Li M."/>
            <person name="Wu P."/>
            <person name="Zhao Y."/>
            <person name="Chen C."/>
            <person name="Qin Q."/>
        </authorList>
    </citation>
    <scope>NUCLEOTIDE SEQUENCE [LARGE SCALE GENOMIC DNA]</scope>
    <source>
        <strain evidence="4 5">IOZ07</strain>
    </source>
</reference>
<dbReference type="GO" id="GO:0002143">
    <property type="term" value="P:tRNA wobble position uridine thiolation"/>
    <property type="evidence" value="ECO:0007669"/>
    <property type="project" value="TreeGrafter"/>
</dbReference>
<keyword evidence="1 3" id="KW-0963">Cytoplasm</keyword>
<dbReference type="Pfam" id="PF10288">
    <property type="entry name" value="CTU2"/>
    <property type="match status" value="1"/>
</dbReference>
<comment type="pathway">
    <text evidence="3">tRNA modification; 5-methoxycarbonylmethyl-2-thiouridine-tRNA biosynthesis.</text>
</comment>
<keyword evidence="5" id="KW-1185">Reference proteome</keyword>
<accession>A0A8H4PSV0</accession>
<protein>
    <recommendedName>
        <fullName evidence="3">Cytoplasmic tRNA 2-thiolation protein 2</fullName>
    </recommendedName>
</protein>
<evidence type="ECO:0000256" key="1">
    <source>
        <dbReference type="ARBA" id="ARBA00022490"/>
    </source>
</evidence>
<dbReference type="HAMAP" id="MF_03054">
    <property type="entry name" value="CTU2"/>
    <property type="match status" value="1"/>
</dbReference>
<gene>
    <name evidence="3" type="primary">NCS2</name>
    <name evidence="3" type="synonym">CTU2</name>
    <name evidence="4" type="ORF">G6O67_003928</name>
</gene>
<dbReference type="InterPro" id="IPR019407">
    <property type="entry name" value="CTU2"/>
</dbReference>
<sequence length="391" mass="42772">MANSPGNAAKSSCNRCKGPLALYTLRNYPTCRNCYVDYVEIKAGRRLGALARDTRTSARPAPRKYLAGLSFGPSSTAMTSILDDSAKFHSSRKSSPAFEPLVVHVDANLSHSGPAQDAPAHKLLARYRDRFPNVRFEYVHLSQVLSIKSMDWSSFLQVEDRAGSEGDDTARLRAFLNSLPSATSRADMLRLLVRNLLLDMALDRSSSALLLGHSTTALASLSLSEVANGRGFTVSWQVNDGPYRVCFHGQGQESSKGSEVRWVEMPVYYPLREILRHEIVRYLDLVPSLRDLVPANDAGPTSVVSHKDLSIEEVIRRYFDGVEGLYSGIVNNVVRTTGKLDRAMGSDGCSMCGVGVDEQGDERWAGELGDDLGKPGGGTKLCYGCRRTMDG</sequence>
<dbReference type="AlphaFoldDB" id="A0A8H4PSV0"/>
<dbReference type="PANTHER" id="PTHR20882:SF14">
    <property type="entry name" value="CYTOPLASMIC TRNA 2-THIOLATION PROTEIN 2"/>
    <property type="match status" value="1"/>
</dbReference>
<dbReference type="GO" id="GO:0016783">
    <property type="term" value="F:sulfurtransferase activity"/>
    <property type="evidence" value="ECO:0007669"/>
    <property type="project" value="TreeGrafter"/>
</dbReference>
<keyword evidence="2 3" id="KW-0819">tRNA processing</keyword>
<evidence type="ECO:0000256" key="3">
    <source>
        <dbReference type="HAMAP-Rule" id="MF_03054"/>
    </source>
</evidence>
<dbReference type="InterPro" id="IPR014729">
    <property type="entry name" value="Rossmann-like_a/b/a_fold"/>
</dbReference>
<organism evidence="4 5">
    <name type="scientific">Ophiocordyceps sinensis</name>
    <dbReference type="NCBI Taxonomy" id="72228"/>
    <lineage>
        <taxon>Eukaryota</taxon>
        <taxon>Fungi</taxon>
        <taxon>Dikarya</taxon>
        <taxon>Ascomycota</taxon>
        <taxon>Pezizomycotina</taxon>
        <taxon>Sordariomycetes</taxon>
        <taxon>Hypocreomycetidae</taxon>
        <taxon>Hypocreales</taxon>
        <taxon>Ophiocordycipitaceae</taxon>
        <taxon>Ophiocordyceps</taxon>
    </lineage>
</organism>
<evidence type="ECO:0000313" key="4">
    <source>
        <dbReference type="EMBL" id="KAF4509790.1"/>
    </source>
</evidence>
<name>A0A8H4PSV0_9HYPO</name>
<comment type="function">
    <text evidence="3">Plays a central role in 2-thiolation of mcm(5)S(2)U at tRNA wobble positions of tRNA(Lys), tRNA(Glu) and tRNA(Gln). May act by forming a heterodimer with NCS6 that ligates sulfur from thiocarboxylated URM1 onto the uridine of tRNAs at wobble position. Prior mcm(5) tRNA modification by the elongator complex is required for 2-thiolation. May also be involved in protein urmylation.</text>
</comment>
<comment type="subcellular location">
    <subcellularLocation>
        <location evidence="3">Cytoplasm</location>
    </subcellularLocation>
</comment>
<evidence type="ECO:0000256" key="2">
    <source>
        <dbReference type="ARBA" id="ARBA00022694"/>
    </source>
</evidence>
<dbReference type="GO" id="GO:0000049">
    <property type="term" value="F:tRNA binding"/>
    <property type="evidence" value="ECO:0007669"/>
    <property type="project" value="InterPro"/>
</dbReference>
<dbReference type="PANTHER" id="PTHR20882">
    <property type="entry name" value="CYTOPLASMIC TRNA 2-THIOLATION PROTEIN 2"/>
    <property type="match status" value="1"/>
</dbReference>
<dbReference type="GO" id="GO:0016779">
    <property type="term" value="F:nucleotidyltransferase activity"/>
    <property type="evidence" value="ECO:0007669"/>
    <property type="project" value="UniProtKB-UniRule"/>
</dbReference>
<proteinExistence type="inferred from homology"/>
<dbReference type="EMBL" id="JAAVMX010000004">
    <property type="protein sequence ID" value="KAF4509790.1"/>
    <property type="molecule type" value="Genomic_DNA"/>
</dbReference>
<dbReference type="OrthoDB" id="25129at2759"/>
<dbReference type="GO" id="GO:0005829">
    <property type="term" value="C:cytosol"/>
    <property type="evidence" value="ECO:0007669"/>
    <property type="project" value="TreeGrafter"/>
</dbReference>
<dbReference type="Gene3D" id="3.40.50.620">
    <property type="entry name" value="HUPs"/>
    <property type="match status" value="1"/>
</dbReference>
<comment type="caution">
    <text evidence="4">The sequence shown here is derived from an EMBL/GenBank/DDBJ whole genome shotgun (WGS) entry which is preliminary data.</text>
</comment>
<comment type="similarity">
    <text evidence="3">Belongs to the CTU2/NCS2 family.</text>
</comment>